<reference evidence="1 2" key="1">
    <citation type="submission" date="2016-09" db="EMBL/GenBank/DDBJ databases">
        <authorList>
            <person name="Capua I."/>
            <person name="De Benedictis P."/>
            <person name="Joannis T."/>
            <person name="Lombin L.H."/>
            <person name="Cattoli G."/>
        </authorList>
    </citation>
    <scope>NUCLEOTIDE SEQUENCE [LARGE SCALE GENOMIC DNA]</scope>
    <source>
        <strain evidence="1 2">GB001</strain>
    </source>
</reference>
<accession>A0A1C6Z5H6</accession>
<dbReference type="Proteomes" id="UP000094844">
    <property type="component" value="Unassembled WGS sequence"/>
</dbReference>
<sequence length="44" mass="4866">MATILTQAYSSESFPFTLSFNAQTDFTALADYCERFANGMLFSG</sequence>
<dbReference type="RefSeq" id="WP_367299462.1">
    <property type="nucleotide sequence ID" value="NZ_OZ061315.1"/>
</dbReference>
<gene>
    <name evidence="1" type="ORF">BN1044_03956</name>
</gene>
<dbReference type="EMBL" id="FMIQ01000072">
    <property type="protein sequence ID" value="SCM54450.1"/>
    <property type="molecule type" value="Genomic_DNA"/>
</dbReference>
<evidence type="ECO:0000313" key="1">
    <source>
        <dbReference type="EMBL" id="SCM54450.1"/>
    </source>
</evidence>
<dbReference type="AlphaFoldDB" id="A0A1C6Z5H6"/>
<protein>
    <submittedName>
        <fullName evidence="1">Uncharacterized protein</fullName>
    </submittedName>
</protein>
<name>A0A1C6Z5H6_HAFAL</name>
<evidence type="ECO:0000313" key="2">
    <source>
        <dbReference type="Proteomes" id="UP000094844"/>
    </source>
</evidence>
<organism evidence="1 2">
    <name type="scientific">Hafnia alvei</name>
    <dbReference type="NCBI Taxonomy" id="569"/>
    <lineage>
        <taxon>Bacteria</taxon>
        <taxon>Pseudomonadati</taxon>
        <taxon>Pseudomonadota</taxon>
        <taxon>Gammaproteobacteria</taxon>
        <taxon>Enterobacterales</taxon>
        <taxon>Hafniaceae</taxon>
        <taxon>Hafnia</taxon>
    </lineage>
</organism>
<proteinExistence type="predicted"/>